<dbReference type="AlphaFoldDB" id="A0A0G4NN54"/>
<name>A0A0G4NN54_VERLO</name>
<feature type="non-terminal residue" evidence="2">
    <location>
        <position position="97"/>
    </location>
</feature>
<proteinExistence type="predicted"/>
<accession>A0A0G4NN54</accession>
<reference evidence="3" key="1">
    <citation type="submission" date="2015-05" db="EMBL/GenBank/DDBJ databases">
        <authorList>
            <person name="Fogelqvist Johan"/>
        </authorList>
    </citation>
    <scope>NUCLEOTIDE SEQUENCE [LARGE SCALE GENOMIC DNA]</scope>
</reference>
<dbReference type="EMBL" id="CVQI01037120">
    <property type="protein sequence ID" value="CRK47917.1"/>
    <property type="molecule type" value="Genomic_DNA"/>
</dbReference>
<dbReference type="Proteomes" id="UP000045706">
    <property type="component" value="Unassembled WGS sequence"/>
</dbReference>
<gene>
    <name evidence="2" type="ORF">BN1723_020435</name>
</gene>
<evidence type="ECO:0000256" key="1">
    <source>
        <dbReference type="SAM" id="MobiDB-lite"/>
    </source>
</evidence>
<evidence type="ECO:0000313" key="2">
    <source>
        <dbReference type="EMBL" id="CRK47917.1"/>
    </source>
</evidence>
<evidence type="ECO:0000313" key="3">
    <source>
        <dbReference type="Proteomes" id="UP000045706"/>
    </source>
</evidence>
<protein>
    <submittedName>
        <fullName evidence="2">Uncharacterized protein</fullName>
    </submittedName>
</protein>
<sequence length="97" mass="10185">MIAKATPALSTVRGFQHTPATSGDEDSDYGSCRTPPTTSSRRNNRPPRIDDVVSANCSPSLRAAPSPAVSGIAKLRLQMEPLSLDASSRTSTLTKAS</sequence>
<feature type="region of interest" description="Disordered" evidence="1">
    <location>
        <begin position="1"/>
        <end position="67"/>
    </location>
</feature>
<organism evidence="2 3">
    <name type="scientific">Verticillium longisporum</name>
    <name type="common">Verticillium dahliae var. longisporum</name>
    <dbReference type="NCBI Taxonomy" id="100787"/>
    <lineage>
        <taxon>Eukaryota</taxon>
        <taxon>Fungi</taxon>
        <taxon>Dikarya</taxon>
        <taxon>Ascomycota</taxon>
        <taxon>Pezizomycotina</taxon>
        <taxon>Sordariomycetes</taxon>
        <taxon>Hypocreomycetidae</taxon>
        <taxon>Glomerellales</taxon>
        <taxon>Plectosphaerellaceae</taxon>
        <taxon>Verticillium</taxon>
    </lineage>
</organism>